<gene>
    <name evidence="2" type="ORF">E2R48_07525</name>
</gene>
<proteinExistence type="predicted"/>
<evidence type="ECO:0000256" key="1">
    <source>
        <dbReference type="SAM" id="Phobius"/>
    </source>
</evidence>
<sequence length="121" mass="13511">MSNKELSNKSSFVNSPAAYAGALAAVSAALIRMFSSPQYTENLLTISAALSPIFGVWIFGLLAKMKLSDAQIAMEEKIKRRMDFLDQQIASDSYSQEQKDKFSEEKAKLVLEYVNLYKTVE</sequence>
<accession>A0AAX2S2A8</accession>
<evidence type="ECO:0008006" key="4">
    <source>
        <dbReference type="Google" id="ProtNLM"/>
    </source>
</evidence>
<evidence type="ECO:0000313" key="2">
    <source>
        <dbReference type="EMBL" id="TEW29050.1"/>
    </source>
</evidence>
<reference evidence="2 3" key="1">
    <citation type="submission" date="2019-03" db="EMBL/GenBank/DDBJ databases">
        <title>Horizontal Gene Transfer Machinery in Histophilus somni.</title>
        <authorList>
            <person name="Mostafa Nazari M."/>
            <person name="Liljebjelke K."/>
        </authorList>
    </citation>
    <scope>NUCLEOTIDE SEQUENCE [LARGE SCALE GENOMIC DNA]</scope>
    <source>
        <strain evidence="2 3">UOC-EPH-KLM-04</strain>
    </source>
</reference>
<keyword evidence="1" id="KW-0472">Membrane</keyword>
<name>A0AAX2S2A8_HISSO</name>
<dbReference type="AlphaFoldDB" id="A0AAX2S2A8"/>
<dbReference type="RefSeq" id="WP_011609563.1">
    <property type="nucleotide sequence ID" value="NZ_CP186878.1"/>
</dbReference>
<dbReference type="Proteomes" id="UP000297565">
    <property type="component" value="Unassembled WGS sequence"/>
</dbReference>
<keyword evidence="1" id="KW-0812">Transmembrane</keyword>
<feature type="transmembrane region" description="Helical" evidence="1">
    <location>
        <begin position="12"/>
        <end position="31"/>
    </location>
</feature>
<dbReference type="EMBL" id="SNRV01000020">
    <property type="protein sequence ID" value="TEW29050.1"/>
    <property type="molecule type" value="Genomic_DNA"/>
</dbReference>
<keyword evidence="1" id="KW-1133">Transmembrane helix</keyword>
<organism evidence="2 3">
    <name type="scientific">Histophilus somni</name>
    <name type="common">Haemophilus somnus</name>
    <dbReference type="NCBI Taxonomy" id="731"/>
    <lineage>
        <taxon>Bacteria</taxon>
        <taxon>Pseudomonadati</taxon>
        <taxon>Pseudomonadota</taxon>
        <taxon>Gammaproteobacteria</taxon>
        <taxon>Pasteurellales</taxon>
        <taxon>Pasteurellaceae</taxon>
        <taxon>Histophilus</taxon>
    </lineage>
</organism>
<protein>
    <recommendedName>
        <fullName evidence="4">SMODS and SLOG-associating 2TM effector domain-containing protein</fullName>
    </recommendedName>
</protein>
<feature type="transmembrane region" description="Helical" evidence="1">
    <location>
        <begin position="43"/>
        <end position="63"/>
    </location>
</feature>
<evidence type="ECO:0000313" key="3">
    <source>
        <dbReference type="Proteomes" id="UP000297565"/>
    </source>
</evidence>
<comment type="caution">
    <text evidence="2">The sequence shown here is derived from an EMBL/GenBank/DDBJ whole genome shotgun (WGS) entry which is preliminary data.</text>
</comment>